<sequence length="411" mass="46233">MEACNAVEREVDKVLLKFGAPPPCLAVFMAELENGRDTALLRRGKRDESLILPVNDSISATLDTEQLHAKTTVMISQHFKEDCIWLNERKEDIKNPRLQNCLNEIRSRSQLSGHMNDWKIHICSKNNFPTAAGLASSAAGYACLTAALTKLYKVEGDISLIARSGSGSACRSIMGGFVRWHMGMDKYGMDSLAKQIVPASHWPEMRILLIVVNSEQKKVSSTIGMKRSMETSEFMQHRIANVPEKADKMQCAIIQKNFKTFAELTMKDSNQMHAVCQDTYPPCVYMNDVSHSIVNFIHSYNDAMNDIKVAYTYDAGPNATLYLMEKDVPGIIGVLDYFFPPPENIAIEYKRGLPIKGIEPSQDLLKKLKFWKHSPGQFQYIIYTKVGDGPKYLYDPQDHLLNGQGNPIKCL</sequence>
<dbReference type="InParanoid" id="E2C9E2"/>
<keyword evidence="11 16" id="KW-1207">Sterol metabolism</keyword>
<dbReference type="FunCoup" id="E2C9E2">
    <property type="interactions" value="634"/>
</dbReference>
<dbReference type="OrthoDB" id="10253702at2759"/>
<keyword evidence="9 16" id="KW-0756">Sterol biosynthesis</keyword>
<evidence type="ECO:0000256" key="1">
    <source>
        <dbReference type="ARBA" id="ARBA00003812"/>
    </source>
</evidence>
<evidence type="ECO:0000256" key="16">
    <source>
        <dbReference type="RuleBase" id="RU363086"/>
    </source>
</evidence>
<dbReference type="Pfam" id="PF22700">
    <property type="entry name" value="MVD-like_N"/>
    <property type="match status" value="1"/>
</dbReference>
<dbReference type="GO" id="GO:0005524">
    <property type="term" value="F:ATP binding"/>
    <property type="evidence" value="ECO:0007669"/>
    <property type="project" value="UniProtKB-UniRule"/>
</dbReference>
<dbReference type="InterPro" id="IPR029765">
    <property type="entry name" value="Mev_diP_decarb"/>
</dbReference>
<evidence type="ECO:0000256" key="9">
    <source>
        <dbReference type="ARBA" id="ARBA00023011"/>
    </source>
</evidence>
<dbReference type="GO" id="GO:0005829">
    <property type="term" value="C:cytosol"/>
    <property type="evidence" value="ECO:0007669"/>
    <property type="project" value="InterPro"/>
</dbReference>
<reference evidence="19 20" key="1">
    <citation type="journal article" date="2010" name="Science">
        <title>Genomic comparison of the ants Camponotus floridanus and Harpegnathos saltator.</title>
        <authorList>
            <person name="Bonasio R."/>
            <person name="Zhang G."/>
            <person name="Ye C."/>
            <person name="Mutti N.S."/>
            <person name="Fang X."/>
            <person name="Qin N."/>
            <person name="Donahue G."/>
            <person name="Yang P."/>
            <person name="Li Q."/>
            <person name="Li C."/>
            <person name="Zhang P."/>
            <person name="Huang Z."/>
            <person name="Berger S.L."/>
            <person name="Reinberg D."/>
            <person name="Wang J."/>
            <person name="Liebig J."/>
        </authorList>
    </citation>
    <scope>NUCLEOTIDE SEQUENCE [LARGE SCALE GENOMIC DNA]</scope>
    <source>
        <strain evidence="19 20">R22 G/1</strain>
    </source>
</reference>
<evidence type="ECO:0000256" key="15">
    <source>
        <dbReference type="PIRNR" id="PIRNR015950"/>
    </source>
</evidence>
<dbReference type="PIRSF" id="PIRSF015950">
    <property type="entry name" value="Mev_P_decrbx"/>
    <property type="match status" value="1"/>
</dbReference>
<dbReference type="NCBIfam" id="TIGR01240">
    <property type="entry name" value="mevDPdecarb"/>
    <property type="match status" value="1"/>
</dbReference>
<dbReference type="GO" id="GO:0019287">
    <property type="term" value="P:isopentenyl diphosphate biosynthetic process, mevalonate pathway"/>
    <property type="evidence" value="ECO:0007669"/>
    <property type="project" value="UniProtKB-UniRule"/>
</dbReference>
<keyword evidence="10 15" id="KW-0443">Lipid metabolism</keyword>
<evidence type="ECO:0000256" key="5">
    <source>
        <dbReference type="ARBA" id="ARBA00022516"/>
    </source>
</evidence>
<evidence type="ECO:0000256" key="8">
    <source>
        <dbReference type="ARBA" id="ARBA00022955"/>
    </source>
</evidence>
<dbReference type="PANTHER" id="PTHR10977:SF3">
    <property type="entry name" value="DIPHOSPHOMEVALONATE DECARBOXYLASE"/>
    <property type="match status" value="1"/>
</dbReference>
<evidence type="ECO:0000256" key="13">
    <source>
        <dbReference type="ARBA" id="ARBA00023239"/>
    </source>
</evidence>
<feature type="domain" description="Diphosphomevalonate decarboxylase-like N-terminal" evidence="18">
    <location>
        <begin position="44"/>
        <end position="193"/>
    </location>
</feature>
<evidence type="ECO:0000259" key="17">
    <source>
        <dbReference type="Pfam" id="PF18376"/>
    </source>
</evidence>
<dbReference type="UniPathway" id="UPA00063"/>
<dbReference type="GO" id="GO:0006695">
    <property type="term" value="P:cholesterol biosynthetic process"/>
    <property type="evidence" value="ECO:0007669"/>
    <property type="project" value="UniProtKB-UniPathway"/>
</dbReference>
<evidence type="ECO:0000256" key="10">
    <source>
        <dbReference type="ARBA" id="ARBA00023098"/>
    </source>
</evidence>
<evidence type="ECO:0000256" key="4">
    <source>
        <dbReference type="ARBA" id="ARBA00019335"/>
    </source>
</evidence>
<dbReference type="InterPro" id="IPR041431">
    <property type="entry name" value="Mvd1_C"/>
</dbReference>
<keyword evidence="20" id="KW-1185">Reference proteome</keyword>
<proteinExistence type="inferred from homology"/>
<dbReference type="FunFam" id="3.30.230.10:FF:000080">
    <property type="entry name" value="Diphosphomevalonate decarboxylase"/>
    <property type="match status" value="1"/>
</dbReference>
<dbReference type="EC" id="4.1.1.33" evidence="3 15"/>
<evidence type="ECO:0000256" key="14">
    <source>
        <dbReference type="ARBA" id="ARBA00048154"/>
    </source>
</evidence>
<comment type="function">
    <text evidence="1 16">Catalyzes the ATP dependent decarboxylation of (R)-5-diphosphomevalonate to form isopentenyl diphosphate (IPP). Functions in the mevalonate (MVA) pathway leading to isopentenyl diphosphate (IPP), a key precursor for the biosynthesis of isoprenoids and sterol synthesis.</text>
</comment>
<gene>
    <name evidence="19" type="ORF">EAI_06402</name>
</gene>
<keyword evidence="7 15" id="KW-0067">ATP-binding</keyword>
<evidence type="ECO:0000256" key="11">
    <source>
        <dbReference type="ARBA" id="ARBA00023166"/>
    </source>
</evidence>
<dbReference type="SUPFAM" id="SSF55060">
    <property type="entry name" value="GHMP Kinase, C-terminal domain"/>
    <property type="match status" value="1"/>
</dbReference>
<evidence type="ECO:0000256" key="7">
    <source>
        <dbReference type="ARBA" id="ARBA00022840"/>
    </source>
</evidence>
<evidence type="ECO:0000256" key="2">
    <source>
        <dbReference type="ARBA" id="ARBA00008831"/>
    </source>
</evidence>
<name>E2C9E2_HARSA</name>
<dbReference type="AlphaFoldDB" id="E2C9E2"/>
<accession>E2C9E2</accession>
<evidence type="ECO:0000256" key="6">
    <source>
        <dbReference type="ARBA" id="ARBA00022741"/>
    </source>
</evidence>
<feature type="domain" description="Mvd1 C-terminal" evidence="17">
    <location>
        <begin position="207"/>
        <end position="392"/>
    </location>
</feature>
<dbReference type="Pfam" id="PF18376">
    <property type="entry name" value="MDD_C"/>
    <property type="match status" value="1"/>
</dbReference>
<dbReference type="PANTHER" id="PTHR10977">
    <property type="entry name" value="DIPHOSPHOMEVALONATE DECARBOXYLASE"/>
    <property type="match status" value="1"/>
</dbReference>
<comment type="pathway">
    <text evidence="16">Steroid biosynthesis; cholesterol biosynthesis.</text>
</comment>
<dbReference type="InterPro" id="IPR053859">
    <property type="entry name" value="MVD-like_N"/>
</dbReference>
<dbReference type="Gene3D" id="3.30.70.890">
    <property type="entry name" value="GHMP kinase, C-terminal domain"/>
    <property type="match status" value="1"/>
</dbReference>
<dbReference type="FunFam" id="3.30.70.890:FF:000005">
    <property type="entry name" value="Diphosphomevalonate decarboxylase"/>
    <property type="match status" value="1"/>
</dbReference>
<dbReference type="InterPro" id="IPR014721">
    <property type="entry name" value="Ribsml_uS5_D2-typ_fold_subgr"/>
</dbReference>
<dbReference type="EMBL" id="GL453820">
    <property type="protein sequence ID" value="EFN75436.1"/>
    <property type="molecule type" value="Genomic_DNA"/>
</dbReference>
<dbReference type="Proteomes" id="UP000008237">
    <property type="component" value="Unassembled WGS sequence"/>
</dbReference>
<dbReference type="InterPro" id="IPR005935">
    <property type="entry name" value="Mev_decarb"/>
</dbReference>
<evidence type="ECO:0000256" key="3">
    <source>
        <dbReference type="ARBA" id="ARBA00012296"/>
    </source>
</evidence>
<evidence type="ECO:0000313" key="20">
    <source>
        <dbReference type="Proteomes" id="UP000008237"/>
    </source>
</evidence>
<dbReference type="SUPFAM" id="SSF54211">
    <property type="entry name" value="Ribosomal protein S5 domain 2-like"/>
    <property type="match status" value="1"/>
</dbReference>
<keyword evidence="6 15" id="KW-0547">Nucleotide-binding</keyword>
<dbReference type="InterPro" id="IPR020568">
    <property type="entry name" value="Ribosomal_Su5_D2-typ_SF"/>
</dbReference>
<keyword evidence="5 16" id="KW-0444">Lipid biosynthesis</keyword>
<comment type="catalytic activity">
    <reaction evidence="14 15 16">
        <text>(R)-5-diphosphomevalonate + ATP = isopentenyl diphosphate + ADP + phosphate + CO2</text>
        <dbReference type="Rhea" id="RHEA:23732"/>
        <dbReference type="ChEBI" id="CHEBI:16526"/>
        <dbReference type="ChEBI" id="CHEBI:30616"/>
        <dbReference type="ChEBI" id="CHEBI:43474"/>
        <dbReference type="ChEBI" id="CHEBI:57557"/>
        <dbReference type="ChEBI" id="CHEBI:128769"/>
        <dbReference type="ChEBI" id="CHEBI:456216"/>
        <dbReference type="EC" id="4.1.1.33"/>
    </reaction>
</comment>
<evidence type="ECO:0000259" key="18">
    <source>
        <dbReference type="Pfam" id="PF22700"/>
    </source>
</evidence>
<dbReference type="InterPro" id="IPR036554">
    <property type="entry name" value="GHMP_kinase_C_sf"/>
</dbReference>
<evidence type="ECO:0000313" key="19">
    <source>
        <dbReference type="EMBL" id="EFN75436.1"/>
    </source>
</evidence>
<organism evidence="20">
    <name type="scientific">Harpegnathos saltator</name>
    <name type="common">Jerdon's jumping ant</name>
    <dbReference type="NCBI Taxonomy" id="610380"/>
    <lineage>
        <taxon>Eukaryota</taxon>
        <taxon>Metazoa</taxon>
        <taxon>Ecdysozoa</taxon>
        <taxon>Arthropoda</taxon>
        <taxon>Hexapoda</taxon>
        <taxon>Insecta</taxon>
        <taxon>Pterygota</taxon>
        <taxon>Neoptera</taxon>
        <taxon>Endopterygota</taxon>
        <taxon>Hymenoptera</taxon>
        <taxon>Apocrita</taxon>
        <taxon>Aculeata</taxon>
        <taxon>Formicoidea</taxon>
        <taxon>Formicidae</taxon>
        <taxon>Ponerinae</taxon>
        <taxon>Ponerini</taxon>
        <taxon>Harpegnathos</taxon>
    </lineage>
</organism>
<keyword evidence="16" id="KW-0153">Cholesterol metabolism</keyword>
<keyword evidence="16" id="KW-0152">Cholesterol biosynthesis</keyword>
<keyword evidence="12 16" id="KW-0753">Steroid metabolism</keyword>
<keyword evidence="13 15" id="KW-0456">Lyase</keyword>
<evidence type="ECO:0000256" key="12">
    <source>
        <dbReference type="ARBA" id="ARBA00023221"/>
    </source>
</evidence>
<comment type="similarity">
    <text evidence="2 15 16">Belongs to the diphosphomevalonate decarboxylase family.</text>
</comment>
<dbReference type="GO" id="GO:0004163">
    <property type="term" value="F:diphosphomevalonate decarboxylase activity"/>
    <property type="evidence" value="ECO:0007669"/>
    <property type="project" value="UniProtKB-UniRule"/>
</dbReference>
<dbReference type="OMA" id="LTLHAMM"/>
<dbReference type="Gene3D" id="3.30.230.10">
    <property type="match status" value="1"/>
</dbReference>
<dbReference type="STRING" id="610380.E2C9E2"/>
<keyword evidence="8 16" id="KW-0752">Steroid biosynthesis</keyword>
<protein>
    <recommendedName>
        <fullName evidence="4 15">Diphosphomevalonate decarboxylase</fullName>
        <ecNumber evidence="3 15">4.1.1.33</ecNumber>
    </recommendedName>
</protein>